<name>A0A2N1PM41_9BACT</name>
<reference evidence="1 2" key="1">
    <citation type="journal article" date="2017" name="ISME J.">
        <title>Potential for microbial H2 and metal transformations associated with novel bacteria and archaea in deep terrestrial subsurface sediments.</title>
        <authorList>
            <person name="Hernsdorf A.W."/>
            <person name="Amano Y."/>
            <person name="Miyakawa K."/>
            <person name="Ise K."/>
            <person name="Suzuki Y."/>
            <person name="Anantharaman K."/>
            <person name="Probst A."/>
            <person name="Burstein D."/>
            <person name="Thomas B.C."/>
            <person name="Banfield J.F."/>
        </authorList>
    </citation>
    <scope>NUCLEOTIDE SEQUENCE [LARGE SCALE GENOMIC DNA]</scope>
    <source>
        <strain evidence="1">HGW-Wallbacteria-1</strain>
    </source>
</reference>
<comment type="caution">
    <text evidence="1">The sequence shown here is derived from an EMBL/GenBank/DDBJ whole genome shotgun (WGS) entry which is preliminary data.</text>
</comment>
<dbReference type="SUPFAM" id="SSF48452">
    <property type="entry name" value="TPR-like"/>
    <property type="match status" value="1"/>
</dbReference>
<evidence type="ECO:0008006" key="3">
    <source>
        <dbReference type="Google" id="ProtNLM"/>
    </source>
</evidence>
<gene>
    <name evidence="1" type="ORF">CVV64_14525</name>
</gene>
<protein>
    <recommendedName>
        <fullName evidence="3">Tetratricopeptide repeat protein</fullName>
    </recommendedName>
</protein>
<dbReference type="InterPro" id="IPR011990">
    <property type="entry name" value="TPR-like_helical_dom_sf"/>
</dbReference>
<dbReference type="AlphaFoldDB" id="A0A2N1PM41"/>
<dbReference type="EMBL" id="PGXC01000018">
    <property type="protein sequence ID" value="PKK89417.1"/>
    <property type="molecule type" value="Genomic_DNA"/>
</dbReference>
<dbReference type="Proteomes" id="UP000233256">
    <property type="component" value="Unassembled WGS sequence"/>
</dbReference>
<proteinExistence type="predicted"/>
<accession>A0A2N1PM41</accession>
<evidence type="ECO:0000313" key="1">
    <source>
        <dbReference type="EMBL" id="PKK89417.1"/>
    </source>
</evidence>
<sequence length="416" mass="44902">MNMKLFFIRNILTASLHLIIGGIVLSASILIPAFSATGATPAVAVSQAANSVNYQMSGSGDPTSPTEVVTEKTTVPEPNPLTRMENFAFSVPQDWSLRSSGSSVILTKTEKDVPSITISWKSQAEVRHDVSKSNTVQPDLREYYRDRSGILNSRFSASRPGYRRIYQGIDWLAGDLCLLFTSSWHLPGKNAVQLHSLVFERSSAKGLLFMEVILGSLDDSALLADIEYLRQSLVLLDGTFMSDGAMSDFQDGLAAMASEMYPRAEASFSKAADLAEPATAGRAEALYRKALAIQAASGFKRVGESSALFGEASKEYGDHFPAMNQLAVCWAVVAEPASVDGQECIDCALRVFDDSLNVNPGCEETLRLKADLLMKLGKSKEVSPLLSAIMGTPALTPDALVFRKAVIKLLSGSKIK</sequence>
<organism evidence="1 2">
    <name type="scientific">Candidatus Wallbacteria bacterium HGW-Wallbacteria-1</name>
    <dbReference type="NCBI Taxonomy" id="2013854"/>
    <lineage>
        <taxon>Bacteria</taxon>
        <taxon>Candidatus Walliibacteriota</taxon>
    </lineage>
</organism>
<evidence type="ECO:0000313" key="2">
    <source>
        <dbReference type="Proteomes" id="UP000233256"/>
    </source>
</evidence>
<dbReference type="Gene3D" id="1.25.40.10">
    <property type="entry name" value="Tetratricopeptide repeat domain"/>
    <property type="match status" value="1"/>
</dbReference>